<evidence type="ECO:0000313" key="2">
    <source>
        <dbReference type="Proteomes" id="UP000250235"/>
    </source>
</evidence>
<sequence length="167" mass="18347">MLRRIVYSDLTLVNEICLSGVADVSFYSRKSAMISGPELFRCQRWSTVLCRPVQFGEYRCDQNLRSVSGICCESGLRCYVVLIILTGDLNVSADQHLGPLFFAIFGAILVALSSSSLGLSIDTSLETGVVGFEEREVVAVFVGLRDCGPVVLLFFNSFGFAVELLRQ</sequence>
<keyword evidence="2" id="KW-1185">Reference proteome</keyword>
<name>A0A2Z7AZG0_9LAMI</name>
<reference evidence="1 2" key="1">
    <citation type="journal article" date="2015" name="Proc. Natl. Acad. Sci. U.S.A.">
        <title>The resurrection genome of Boea hygrometrica: A blueprint for survival of dehydration.</title>
        <authorList>
            <person name="Xiao L."/>
            <person name="Yang G."/>
            <person name="Zhang L."/>
            <person name="Yang X."/>
            <person name="Zhao S."/>
            <person name="Ji Z."/>
            <person name="Zhou Q."/>
            <person name="Hu M."/>
            <person name="Wang Y."/>
            <person name="Chen M."/>
            <person name="Xu Y."/>
            <person name="Jin H."/>
            <person name="Xiao X."/>
            <person name="Hu G."/>
            <person name="Bao F."/>
            <person name="Hu Y."/>
            <person name="Wan P."/>
            <person name="Li L."/>
            <person name="Deng X."/>
            <person name="Kuang T."/>
            <person name="Xiang C."/>
            <person name="Zhu J.K."/>
            <person name="Oliver M.J."/>
            <person name="He Y."/>
        </authorList>
    </citation>
    <scope>NUCLEOTIDE SEQUENCE [LARGE SCALE GENOMIC DNA]</scope>
    <source>
        <strain evidence="2">cv. XS01</strain>
    </source>
</reference>
<proteinExistence type="predicted"/>
<gene>
    <name evidence="1" type="ORF">F511_17677</name>
</gene>
<organism evidence="1 2">
    <name type="scientific">Dorcoceras hygrometricum</name>
    <dbReference type="NCBI Taxonomy" id="472368"/>
    <lineage>
        <taxon>Eukaryota</taxon>
        <taxon>Viridiplantae</taxon>
        <taxon>Streptophyta</taxon>
        <taxon>Embryophyta</taxon>
        <taxon>Tracheophyta</taxon>
        <taxon>Spermatophyta</taxon>
        <taxon>Magnoliopsida</taxon>
        <taxon>eudicotyledons</taxon>
        <taxon>Gunneridae</taxon>
        <taxon>Pentapetalae</taxon>
        <taxon>asterids</taxon>
        <taxon>lamiids</taxon>
        <taxon>Lamiales</taxon>
        <taxon>Gesneriaceae</taxon>
        <taxon>Didymocarpoideae</taxon>
        <taxon>Trichosporeae</taxon>
        <taxon>Loxocarpinae</taxon>
        <taxon>Dorcoceras</taxon>
    </lineage>
</organism>
<accession>A0A2Z7AZG0</accession>
<dbReference type="Proteomes" id="UP000250235">
    <property type="component" value="Unassembled WGS sequence"/>
</dbReference>
<dbReference type="AlphaFoldDB" id="A0A2Z7AZG0"/>
<evidence type="ECO:0000313" key="1">
    <source>
        <dbReference type="EMBL" id="KZV27281.1"/>
    </source>
</evidence>
<protein>
    <submittedName>
        <fullName evidence="1">Uncharacterized protein</fullName>
    </submittedName>
</protein>
<dbReference type="EMBL" id="KV010645">
    <property type="protein sequence ID" value="KZV27281.1"/>
    <property type="molecule type" value="Genomic_DNA"/>
</dbReference>